<name>A0A6B1DQZ4_9CHLR</name>
<dbReference type="InterPro" id="IPR003495">
    <property type="entry name" value="CobW/HypB/UreG_nucleotide-bd"/>
</dbReference>
<dbReference type="Gene3D" id="3.40.50.300">
    <property type="entry name" value="P-loop containing nucleotide triphosphate hydrolases"/>
    <property type="match status" value="1"/>
</dbReference>
<accession>A0A6B1DQZ4</accession>
<feature type="domain" description="CobW/HypB/UreG nucleotide-binding" evidence="1">
    <location>
        <begin position="5"/>
        <end position="171"/>
    </location>
</feature>
<dbReference type="Pfam" id="PF02492">
    <property type="entry name" value="cobW"/>
    <property type="match status" value="1"/>
</dbReference>
<dbReference type="AlphaFoldDB" id="A0A6B1DQZ4"/>
<dbReference type="EMBL" id="VXPY01000043">
    <property type="protein sequence ID" value="MYD90050.1"/>
    <property type="molecule type" value="Genomic_DNA"/>
</dbReference>
<dbReference type="InterPro" id="IPR027417">
    <property type="entry name" value="P-loop_NTPase"/>
</dbReference>
<reference evidence="2" key="1">
    <citation type="submission" date="2019-09" db="EMBL/GenBank/DDBJ databases">
        <title>Characterisation of the sponge microbiome using genome-centric metagenomics.</title>
        <authorList>
            <person name="Engelberts J.P."/>
            <person name="Robbins S.J."/>
            <person name="De Goeij J.M."/>
            <person name="Aranda M."/>
            <person name="Bell S.C."/>
            <person name="Webster N.S."/>
        </authorList>
    </citation>
    <scope>NUCLEOTIDE SEQUENCE</scope>
    <source>
        <strain evidence="2">SB0662_bin_9</strain>
    </source>
</reference>
<sequence>MTRLVFLGGFLGAGKTTLLLRAASMLQGRGLQVGFVTNDQGGDLVDTARGVAADLPVAEVAGGCFCCRWSELAGALETLADRRPDIILAEPVGSCTDLAATVLRPLLVQGPANLDLAPLSVLVSTNSPSARRSAKVEWLQDQQVRECHWLLLGKADRLSPADREARRTELAALYPGVSRILPVSGRTGEGVDDWLDLVLGRPVDDVEVLDIDYRTYAEAEAELGWLNAACELRSSQPHNPSQIAETVEGRMADRLAAEGVELAHFKLLVRTPAGARAGSRVSHAESWEWDTDSPLLSDSGGTELVVNLRALGAPDMLRDALVGALSNLQAEYSIRWYMTRCEAFRPLAPKPEIRIA</sequence>
<gene>
    <name evidence="2" type="ORF">F4Y08_06890</name>
</gene>
<proteinExistence type="predicted"/>
<comment type="caution">
    <text evidence="2">The sequence shown here is derived from an EMBL/GenBank/DDBJ whole genome shotgun (WGS) entry which is preliminary data.</text>
</comment>
<dbReference type="SUPFAM" id="SSF52540">
    <property type="entry name" value="P-loop containing nucleoside triphosphate hydrolases"/>
    <property type="match status" value="1"/>
</dbReference>
<evidence type="ECO:0000259" key="1">
    <source>
        <dbReference type="Pfam" id="PF02492"/>
    </source>
</evidence>
<protein>
    <submittedName>
        <fullName evidence="2">GTP-binding protein</fullName>
    </submittedName>
</protein>
<organism evidence="2">
    <name type="scientific">Caldilineaceae bacterium SB0662_bin_9</name>
    <dbReference type="NCBI Taxonomy" id="2605258"/>
    <lineage>
        <taxon>Bacteria</taxon>
        <taxon>Bacillati</taxon>
        <taxon>Chloroflexota</taxon>
        <taxon>Caldilineae</taxon>
        <taxon>Caldilineales</taxon>
        <taxon>Caldilineaceae</taxon>
    </lineage>
</organism>
<evidence type="ECO:0000313" key="2">
    <source>
        <dbReference type="EMBL" id="MYD90050.1"/>
    </source>
</evidence>